<evidence type="ECO:0000313" key="3">
    <source>
        <dbReference type="Proteomes" id="UP001596220"/>
    </source>
</evidence>
<proteinExistence type="predicted"/>
<name>A0ABW1P4P8_9PSEU</name>
<evidence type="ECO:0008006" key="4">
    <source>
        <dbReference type="Google" id="ProtNLM"/>
    </source>
</evidence>
<evidence type="ECO:0000313" key="2">
    <source>
        <dbReference type="EMBL" id="MFC6090501.1"/>
    </source>
</evidence>
<dbReference type="Proteomes" id="UP001596220">
    <property type="component" value="Unassembled WGS sequence"/>
</dbReference>
<dbReference type="RefSeq" id="WP_380636406.1">
    <property type="nucleotide sequence ID" value="NZ_JBHSQO010000012.1"/>
</dbReference>
<reference evidence="3" key="1">
    <citation type="journal article" date="2019" name="Int. J. Syst. Evol. Microbiol.">
        <title>The Global Catalogue of Microorganisms (GCM) 10K type strain sequencing project: providing services to taxonomists for standard genome sequencing and annotation.</title>
        <authorList>
            <consortium name="The Broad Institute Genomics Platform"/>
            <consortium name="The Broad Institute Genome Sequencing Center for Infectious Disease"/>
            <person name="Wu L."/>
            <person name="Ma J."/>
        </authorList>
    </citation>
    <scope>NUCLEOTIDE SEQUENCE [LARGE SCALE GENOMIC DNA]</scope>
    <source>
        <strain evidence="3">CGMCC 4.7246</strain>
    </source>
</reference>
<protein>
    <recommendedName>
        <fullName evidence="4">Type VII secretion system (Wss) protein ESAT-6</fullName>
    </recommendedName>
</protein>
<comment type="caution">
    <text evidence="2">The sequence shown here is derived from an EMBL/GenBank/DDBJ whole genome shotgun (WGS) entry which is preliminary data.</text>
</comment>
<evidence type="ECO:0000256" key="1">
    <source>
        <dbReference type="SAM" id="MobiDB-lite"/>
    </source>
</evidence>
<accession>A0ABW1P4P8</accession>
<feature type="compositionally biased region" description="Basic and acidic residues" evidence="1">
    <location>
        <begin position="100"/>
        <end position="126"/>
    </location>
</feature>
<keyword evidence="3" id="KW-1185">Reference proteome</keyword>
<dbReference type="EMBL" id="JBHSQO010000012">
    <property type="protein sequence ID" value="MFC6090501.1"/>
    <property type="molecule type" value="Genomic_DNA"/>
</dbReference>
<organism evidence="2 3">
    <name type="scientific">Saccharothrix lopnurensis</name>
    <dbReference type="NCBI Taxonomy" id="1670621"/>
    <lineage>
        <taxon>Bacteria</taxon>
        <taxon>Bacillati</taxon>
        <taxon>Actinomycetota</taxon>
        <taxon>Actinomycetes</taxon>
        <taxon>Pseudonocardiales</taxon>
        <taxon>Pseudonocardiaceae</taxon>
        <taxon>Saccharothrix</taxon>
    </lineage>
</organism>
<feature type="compositionally biased region" description="Basic and acidic residues" evidence="1">
    <location>
        <begin position="28"/>
        <end position="64"/>
    </location>
</feature>
<feature type="region of interest" description="Disordered" evidence="1">
    <location>
        <begin position="1"/>
        <end position="162"/>
    </location>
</feature>
<sequence>MTERRLTTEDFAAPRGAADQDGAIVPQRDQRDDQVVDRYDTVDDTSGGHHDTGVHEDSGHHDSGFHNSGFHGSGGHQDTDVHDSGFHGTGGHQDSGYEPGAHHGDHDHRPEGHDRDDPAPDPRDDVEPGAVGHGQHDEHPVDREPVEPSATSTTAGDAPLFGTEDSATYQTEWRALQADFVDDPREAVQRADELVAQVIQNLATTFAEHKRSLEGQWQEGAQVDTEELRQALKRYRSFFDRLLSV</sequence>
<gene>
    <name evidence="2" type="ORF">ACFP3R_14545</name>
</gene>
<feature type="compositionally biased region" description="Basic and acidic residues" evidence="1">
    <location>
        <begin position="134"/>
        <end position="146"/>
    </location>
</feature>